<evidence type="ECO:0000256" key="1">
    <source>
        <dbReference type="SAM" id="MobiDB-lite"/>
    </source>
</evidence>
<gene>
    <name evidence="3" type="ORF">ED312_16160</name>
</gene>
<accession>A0A3N0E511</accession>
<dbReference type="OrthoDB" id="725917at2"/>
<name>A0A3N0E511_SINP1</name>
<sequence>MELIMKKYISILSAAFLLVSTACDSDFAELNTDPNNADEELFDPNLLLPRELYDYGNMTTGYSGPILFQSMWMQIMASTSTGGANYYTNGDKYAISGSTTTYIQSAWNAGYEVTSRVFEMQKLAEEKEMPNLYALGDIVKVLSLSYVSDVYGDIPYSEAGQAEEGNTRPVYDRQEDLYPAMLEDLDAAILALDDSRDEITSDVLYGGDLDQWRKFGYSLMLKLAMRMVDVNPELSVEYANRAIAGGVFESADDEAVLPSDNTNGFANSNANALLTAADIYQVRWSKVLIDYMQATDDPRLAVVAEVPPAGLLANQNGSVVGDNDPDSQLGMPNGYDLNGGSTDISTEPDYPGGTGSGDDATPIGNYSRPTAIYRDRDAPVFVLTYAEIQLLLAEAAIRGGYNTAQTAAEYYENGVTGAMVAINKFGGTQISSGDMADYAANNPLDTGSEENALRMINEQIWATTGLLNNYTEAWNNWKRTGYPELTPVNYSGNFANGMIPVRQIYPSSESTTNPDNLSTAISNMGGNTWNTRVWWDTE</sequence>
<evidence type="ECO:0000313" key="3">
    <source>
        <dbReference type="EMBL" id="RNL82941.1"/>
    </source>
</evidence>
<dbReference type="AlphaFoldDB" id="A0A3N0E511"/>
<organism evidence="3 4">
    <name type="scientific">Sinomicrobium pectinilyticum</name>
    <dbReference type="NCBI Taxonomy" id="1084421"/>
    <lineage>
        <taxon>Bacteria</taxon>
        <taxon>Pseudomonadati</taxon>
        <taxon>Bacteroidota</taxon>
        <taxon>Flavobacteriia</taxon>
        <taxon>Flavobacteriales</taxon>
        <taxon>Flavobacteriaceae</taxon>
        <taxon>Sinomicrobium</taxon>
    </lineage>
</organism>
<dbReference type="Pfam" id="PF12771">
    <property type="entry name" value="SusD-like_2"/>
    <property type="match status" value="1"/>
</dbReference>
<dbReference type="InterPro" id="IPR041662">
    <property type="entry name" value="SusD-like_2"/>
</dbReference>
<dbReference type="PROSITE" id="PS51257">
    <property type="entry name" value="PROKAR_LIPOPROTEIN"/>
    <property type="match status" value="1"/>
</dbReference>
<dbReference type="Gene3D" id="1.25.40.390">
    <property type="match status" value="1"/>
</dbReference>
<dbReference type="Proteomes" id="UP000267469">
    <property type="component" value="Unassembled WGS sequence"/>
</dbReference>
<feature type="region of interest" description="Disordered" evidence="1">
    <location>
        <begin position="338"/>
        <end position="363"/>
    </location>
</feature>
<keyword evidence="3" id="KW-0449">Lipoprotein</keyword>
<dbReference type="InterPro" id="IPR011990">
    <property type="entry name" value="TPR-like_helical_dom_sf"/>
</dbReference>
<evidence type="ECO:0000256" key="2">
    <source>
        <dbReference type="SAM" id="SignalP"/>
    </source>
</evidence>
<dbReference type="SUPFAM" id="SSF48452">
    <property type="entry name" value="TPR-like"/>
    <property type="match status" value="1"/>
</dbReference>
<proteinExistence type="predicted"/>
<dbReference type="EMBL" id="RJTM01000108">
    <property type="protein sequence ID" value="RNL82941.1"/>
    <property type="molecule type" value="Genomic_DNA"/>
</dbReference>
<feature type="chain" id="PRO_5018088751" evidence="2">
    <location>
        <begin position="25"/>
        <end position="538"/>
    </location>
</feature>
<protein>
    <submittedName>
        <fullName evidence="3">SusD/RagB family nutrient-binding outer membrane lipoprotein</fullName>
    </submittedName>
</protein>
<keyword evidence="4" id="KW-1185">Reference proteome</keyword>
<comment type="caution">
    <text evidence="3">The sequence shown here is derived from an EMBL/GenBank/DDBJ whole genome shotgun (WGS) entry which is preliminary data.</text>
</comment>
<reference evidence="3 4" key="1">
    <citation type="submission" date="2018-10" db="EMBL/GenBank/DDBJ databases">
        <title>Sinomicrobium pectinilyticum sp. nov., a pectinase-producing bacterium isolated from alkaline and saline soil, and emended description of the genus Sinomicrobium.</title>
        <authorList>
            <person name="Cheng B."/>
            <person name="Li C."/>
            <person name="Lai Q."/>
            <person name="Du M."/>
            <person name="Shao Z."/>
            <person name="Xu P."/>
            <person name="Yang C."/>
        </authorList>
    </citation>
    <scope>NUCLEOTIDE SEQUENCE [LARGE SCALE GENOMIC DNA]</scope>
    <source>
        <strain evidence="3 4">5DNS001</strain>
    </source>
</reference>
<evidence type="ECO:0000313" key="4">
    <source>
        <dbReference type="Proteomes" id="UP000267469"/>
    </source>
</evidence>
<feature type="signal peptide" evidence="2">
    <location>
        <begin position="1"/>
        <end position="24"/>
    </location>
</feature>
<keyword evidence="2" id="KW-0732">Signal</keyword>